<name>A0A7G9RFQ6_9ACTN</name>
<dbReference type="CDD" id="cd13123">
    <property type="entry name" value="MATE_MurJ_like"/>
    <property type="match status" value="1"/>
</dbReference>
<dbReference type="InterPro" id="IPR051050">
    <property type="entry name" value="Lipid_II_flippase_MurJ/MviN"/>
</dbReference>
<reference evidence="10 11" key="1">
    <citation type="submission" date="2020-08" db="EMBL/GenBank/DDBJ databases">
        <title>Genome sequence of Nocardioides mesophilus KACC 16243T.</title>
        <authorList>
            <person name="Hyun D.-W."/>
            <person name="Bae J.-W."/>
        </authorList>
    </citation>
    <scope>NUCLEOTIDE SEQUENCE [LARGE SCALE GENOMIC DNA]</scope>
    <source>
        <strain evidence="10 11">KACC 16243</strain>
    </source>
</reference>
<evidence type="ECO:0000256" key="9">
    <source>
        <dbReference type="SAM" id="Phobius"/>
    </source>
</evidence>
<feature type="transmembrane region" description="Helical" evidence="9">
    <location>
        <begin position="274"/>
        <end position="300"/>
    </location>
</feature>
<evidence type="ECO:0000256" key="1">
    <source>
        <dbReference type="ARBA" id="ARBA00004651"/>
    </source>
</evidence>
<feature type="transmembrane region" description="Helical" evidence="9">
    <location>
        <begin position="119"/>
        <end position="142"/>
    </location>
</feature>
<feature type="transmembrane region" description="Helical" evidence="9">
    <location>
        <begin position="80"/>
        <end position="99"/>
    </location>
</feature>
<evidence type="ECO:0000313" key="11">
    <source>
        <dbReference type="Proteomes" id="UP000515947"/>
    </source>
</evidence>
<feature type="transmembrane region" description="Helical" evidence="9">
    <location>
        <begin position="320"/>
        <end position="345"/>
    </location>
</feature>
<feature type="transmembrane region" description="Helical" evidence="9">
    <location>
        <begin position="233"/>
        <end position="253"/>
    </location>
</feature>
<dbReference type="GO" id="GO:0034204">
    <property type="term" value="P:lipid translocation"/>
    <property type="evidence" value="ECO:0007669"/>
    <property type="project" value="TreeGrafter"/>
</dbReference>
<dbReference type="GO" id="GO:0015648">
    <property type="term" value="F:lipid-linked peptidoglycan transporter activity"/>
    <property type="evidence" value="ECO:0007669"/>
    <property type="project" value="TreeGrafter"/>
</dbReference>
<keyword evidence="7 9" id="KW-0472">Membrane</keyword>
<feature type="region of interest" description="Disordered" evidence="8">
    <location>
        <begin position="1"/>
        <end position="28"/>
    </location>
</feature>
<keyword evidence="5" id="KW-0573">Peptidoglycan synthesis</keyword>
<dbReference type="PRINTS" id="PR01806">
    <property type="entry name" value="VIRFACTRMVIN"/>
</dbReference>
<evidence type="ECO:0000256" key="7">
    <source>
        <dbReference type="ARBA" id="ARBA00023136"/>
    </source>
</evidence>
<keyword evidence="4" id="KW-0133">Cell shape</keyword>
<feature type="transmembrane region" description="Helical" evidence="9">
    <location>
        <begin position="405"/>
        <end position="426"/>
    </location>
</feature>
<dbReference type="GO" id="GO:0009252">
    <property type="term" value="P:peptidoglycan biosynthetic process"/>
    <property type="evidence" value="ECO:0007669"/>
    <property type="project" value="UniProtKB-KW"/>
</dbReference>
<dbReference type="NCBIfam" id="TIGR01695">
    <property type="entry name" value="murJ_mviN"/>
    <property type="match status" value="1"/>
</dbReference>
<dbReference type="AlphaFoldDB" id="A0A7G9RFQ6"/>
<feature type="transmembrane region" description="Helical" evidence="9">
    <location>
        <begin position="438"/>
        <end position="460"/>
    </location>
</feature>
<feature type="compositionally biased region" description="Basic and acidic residues" evidence="8">
    <location>
        <begin position="1"/>
        <end position="10"/>
    </location>
</feature>
<sequence>MSEVPEHAADTEQVAATGSTTGTGPTDDDGASILSSSAVMAAGTVVSRVSGFVRSGLLAAALGTQLHADVFTIANTVPNMLYILLAGGIFNAVLVPQLVRALKNDADGGDAYTNRVVTLAALFLAGVTVLLVAAAPLLMHLFLGPAYYTPELSAQRESLIDFARLCLPQVFFYGMFVLVGQVLNSRRSFGPMMWAPIANNVISIAVLVAYLLLYGSASGSELTGGFTSGQELLLGLGSTVGIAVQLLILLPFLRRAGFTIRPRFDFRGTGLGHTLRLGMWTVLFVIVNQVAYTVVVRIASTGTADAATSAGGAAGAGYTVYSYAFLVMMVPHAIVTVSLATAMLPRLSAHAADEDLRGVGSNVAETLRTALALIVPVAVLFPLVANEIGNLVWGYGAARSTYQDFAVALSLFAPGLVFFTAHYLMLRGFYALERTRTVFWVQCVIAATNIALALLLGRTAAPQNTAAGLVLAYGGAYLVGSAGSYLLLRHVLGGLETPQLARFLARLLPAVALAGAAGWLVRAGLRVVWAGDGKLDALVTLVTVTLVGAVVYLAASRALRLREVTAITSLVTSRLRR</sequence>
<dbReference type="PANTHER" id="PTHR47019">
    <property type="entry name" value="LIPID II FLIPPASE MURJ"/>
    <property type="match status" value="1"/>
</dbReference>
<dbReference type="Pfam" id="PF03023">
    <property type="entry name" value="MurJ"/>
    <property type="match status" value="1"/>
</dbReference>
<evidence type="ECO:0000313" key="10">
    <source>
        <dbReference type="EMBL" id="QNN54431.1"/>
    </source>
</evidence>
<comment type="subcellular location">
    <subcellularLocation>
        <location evidence="1">Cell membrane</location>
        <topology evidence="1">Multi-pass membrane protein</topology>
    </subcellularLocation>
</comment>
<proteinExistence type="predicted"/>
<feature type="compositionally biased region" description="Low complexity" evidence="8">
    <location>
        <begin position="15"/>
        <end position="25"/>
    </location>
</feature>
<organism evidence="10 11">
    <name type="scientific">Nocardioides mesophilus</name>
    <dbReference type="NCBI Taxonomy" id="433659"/>
    <lineage>
        <taxon>Bacteria</taxon>
        <taxon>Bacillati</taxon>
        <taxon>Actinomycetota</taxon>
        <taxon>Actinomycetes</taxon>
        <taxon>Propionibacteriales</taxon>
        <taxon>Nocardioidaceae</taxon>
        <taxon>Nocardioides</taxon>
    </lineage>
</organism>
<evidence type="ECO:0000256" key="3">
    <source>
        <dbReference type="ARBA" id="ARBA00022692"/>
    </source>
</evidence>
<dbReference type="InterPro" id="IPR004268">
    <property type="entry name" value="MurJ"/>
</dbReference>
<keyword evidence="6 9" id="KW-1133">Transmembrane helix</keyword>
<dbReference type="EMBL" id="CP060713">
    <property type="protein sequence ID" value="QNN54431.1"/>
    <property type="molecule type" value="Genomic_DNA"/>
</dbReference>
<evidence type="ECO:0000256" key="4">
    <source>
        <dbReference type="ARBA" id="ARBA00022960"/>
    </source>
</evidence>
<evidence type="ECO:0000256" key="6">
    <source>
        <dbReference type="ARBA" id="ARBA00022989"/>
    </source>
</evidence>
<dbReference type="GO" id="GO:0008360">
    <property type="term" value="P:regulation of cell shape"/>
    <property type="evidence" value="ECO:0007669"/>
    <property type="project" value="UniProtKB-KW"/>
</dbReference>
<evidence type="ECO:0000256" key="5">
    <source>
        <dbReference type="ARBA" id="ARBA00022984"/>
    </source>
</evidence>
<accession>A0A7G9RFQ6</accession>
<feature type="transmembrane region" description="Helical" evidence="9">
    <location>
        <begin position="366"/>
        <end position="385"/>
    </location>
</feature>
<dbReference type="PANTHER" id="PTHR47019:SF1">
    <property type="entry name" value="LIPID II FLIPPASE MURJ"/>
    <property type="match status" value="1"/>
</dbReference>
<dbReference type="RefSeq" id="WP_187580271.1">
    <property type="nucleotide sequence ID" value="NZ_CP060713.1"/>
</dbReference>
<feature type="transmembrane region" description="Helical" evidence="9">
    <location>
        <begin position="192"/>
        <end position="213"/>
    </location>
</feature>
<gene>
    <name evidence="10" type="primary">murJ</name>
    <name evidence="10" type="ORF">H9L09_08975</name>
</gene>
<dbReference type="GO" id="GO:0005886">
    <property type="term" value="C:plasma membrane"/>
    <property type="evidence" value="ECO:0007669"/>
    <property type="project" value="UniProtKB-SubCell"/>
</dbReference>
<dbReference type="Proteomes" id="UP000515947">
    <property type="component" value="Chromosome"/>
</dbReference>
<keyword evidence="2" id="KW-1003">Cell membrane</keyword>
<protein>
    <submittedName>
        <fullName evidence="10">Murein biosynthesis integral membrane protein MurJ</fullName>
    </submittedName>
</protein>
<keyword evidence="3 9" id="KW-0812">Transmembrane</keyword>
<feature type="transmembrane region" description="Helical" evidence="9">
    <location>
        <begin position="537"/>
        <end position="555"/>
    </location>
</feature>
<keyword evidence="11" id="KW-1185">Reference proteome</keyword>
<feature type="transmembrane region" description="Helical" evidence="9">
    <location>
        <begin position="466"/>
        <end position="488"/>
    </location>
</feature>
<evidence type="ECO:0000256" key="8">
    <source>
        <dbReference type="SAM" id="MobiDB-lite"/>
    </source>
</evidence>
<dbReference type="KEGG" id="nmes:H9L09_08975"/>
<feature type="transmembrane region" description="Helical" evidence="9">
    <location>
        <begin position="162"/>
        <end position="180"/>
    </location>
</feature>
<feature type="transmembrane region" description="Helical" evidence="9">
    <location>
        <begin position="500"/>
        <end position="525"/>
    </location>
</feature>
<evidence type="ECO:0000256" key="2">
    <source>
        <dbReference type="ARBA" id="ARBA00022475"/>
    </source>
</evidence>